<evidence type="ECO:0000313" key="4">
    <source>
        <dbReference type="Proteomes" id="UP001595712"/>
    </source>
</evidence>
<keyword evidence="2" id="KW-0472">Membrane</keyword>
<sequence length="187" mass="20273">MEPTPPAPDPDREPETAAFDPESPILLRPVPSPDWPKAISTMRVLTGVQVVLVMICGNCSFGFPLLAAISWAAERFNWNEDAAGFAIPLAWAVGFAAIFTYAYFTNRWAGRADRRARTTIIIGTSVLVGFTAVTIPFTTWAPGLIMIILGAAAPSLIIQAIVLRCVYGREGRRWFDSGEAARMDGSA</sequence>
<comment type="caution">
    <text evidence="3">The sequence shown here is derived from an EMBL/GenBank/DDBJ whole genome shotgun (WGS) entry which is preliminary data.</text>
</comment>
<dbReference type="Proteomes" id="UP001595712">
    <property type="component" value="Unassembled WGS sequence"/>
</dbReference>
<keyword evidence="4" id="KW-1185">Reference proteome</keyword>
<keyword evidence="2" id="KW-1133">Transmembrane helix</keyword>
<dbReference type="InterPro" id="IPR036259">
    <property type="entry name" value="MFS_trans_sf"/>
</dbReference>
<accession>A0ABV7Q470</accession>
<organism evidence="3 4">
    <name type="scientific">Glycomyces rhizosphaerae</name>
    <dbReference type="NCBI Taxonomy" id="2054422"/>
    <lineage>
        <taxon>Bacteria</taxon>
        <taxon>Bacillati</taxon>
        <taxon>Actinomycetota</taxon>
        <taxon>Actinomycetes</taxon>
        <taxon>Glycomycetales</taxon>
        <taxon>Glycomycetaceae</taxon>
        <taxon>Glycomyces</taxon>
    </lineage>
</organism>
<feature type="transmembrane region" description="Helical" evidence="2">
    <location>
        <begin position="50"/>
        <end position="73"/>
    </location>
</feature>
<gene>
    <name evidence="3" type="ORF">ACFO8M_21980</name>
</gene>
<evidence type="ECO:0000256" key="2">
    <source>
        <dbReference type="SAM" id="Phobius"/>
    </source>
</evidence>
<reference evidence="4" key="1">
    <citation type="journal article" date="2019" name="Int. J. Syst. Evol. Microbiol.">
        <title>The Global Catalogue of Microorganisms (GCM) 10K type strain sequencing project: providing services to taxonomists for standard genome sequencing and annotation.</title>
        <authorList>
            <consortium name="The Broad Institute Genomics Platform"/>
            <consortium name="The Broad Institute Genome Sequencing Center for Infectious Disease"/>
            <person name="Wu L."/>
            <person name="Ma J."/>
        </authorList>
    </citation>
    <scope>NUCLEOTIDE SEQUENCE [LARGE SCALE GENOMIC DNA]</scope>
    <source>
        <strain evidence="4">CGMCC 4.7396</strain>
    </source>
</reference>
<dbReference type="InterPro" id="IPR011701">
    <property type="entry name" value="MFS"/>
</dbReference>
<evidence type="ECO:0000313" key="3">
    <source>
        <dbReference type="EMBL" id="MFC3495166.1"/>
    </source>
</evidence>
<name>A0ABV7Q470_9ACTN</name>
<feature type="region of interest" description="Disordered" evidence="1">
    <location>
        <begin position="1"/>
        <end position="20"/>
    </location>
</feature>
<evidence type="ECO:0000256" key="1">
    <source>
        <dbReference type="SAM" id="MobiDB-lite"/>
    </source>
</evidence>
<feature type="transmembrane region" description="Helical" evidence="2">
    <location>
        <begin position="85"/>
        <end position="104"/>
    </location>
</feature>
<keyword evidence="2" id="KW-0812">Transmembrane</keyword>
<proteinExistence type="predicted"/>
<dbReference type="SUPFAM" id="SSF103473">
    <property type="entry name" value="MFS general substrate transporter"/>
    <property type="match status" value="1"/>
</dbReference>
<dbReference type="RefSeq" id="WP_387979601.1">
    <property type="nucleotide sequence ID" value="NZ_JBHRWO010000021.1"/>
</dbReference>
<dbReference type="EMBL" id="JBHRWO010000021">
    <property type="protein sequence ID" value="MFC3495166.1"/>
    <property type="molecule type" value="Genomic_DNA"/>
</dbReference>
<dbReference type="Pfam" id="PF07690">
    <property type="entry name" value="MFS_1"/>
    <property type="match status" value="1"/>
</dbReference>
<feature type="transmembrane region" description="Helical" evidence="2">
    <location>
        <begin position="116"/>
        <end position="137"/>
    </location>
</feature>
<protein>
    <submittedName>
        <fullName evidence="3">MFS transporter</fullName>
    </submittedName>
</protein>
<feature type="transmembrane region" description="Helical" evidence="2">
    <location>
        <begin position="143"/>
        <end position="167"/>
    </location>
</feature>